<sequence>MSAQRLYAPIIFAGHRSDGFSRISQLVLPELRVDPLTHFGFRYVRVEQDAHRVVQEERRLIEIAQSA</sequence>
<proteinExistence type="predicted"/>
<dbReference type="Proteomes" id="UP001423409">
    <property type="component" value="Unassembled WGS sequence"/>
</dbReference>
<organism evidence="1 2">
    <name type="scientific">Deinococcus caeni</name>
    <dbReference type="NCBI Taxonomy" id="569127"/>
    <lineage>
        <taxon>Bacteria</taxon>
        <taxon>Thermotogati</taxon>
        <taxon>Deinococcota</taxon>
        <taxon>Deinococci</taxon>
        <taxon>Deinococcales</taxon>
        <taxon>Deinococcaceae</taxon>
        <taxon>Deinococcus</taxon>
    </lineage>
</organism>
<gene>
    <name evidence="1" type="ORF">Dcae01_02845</name>
</gene>
<keyword evidence="2" id="KW-1185">Reference proteome</keyword>
<dbReference type="EMBL" id="BAABQU010000045">
    <property type="protein sequence ID" value="GAA5441309.1"/>
    <property type="molecule type" value="Genomic_DNA"/>
</dbReference>
<name>A0ABP9UEZ3_9DEIO</name>
<reference evidence="1 2" key="1">
    <citation type="submission" date="2024-02" db="EMBL/GenBank/DDBJ databases">
        <title>Deinococcus caeni NBRC 101312.</title>
        <authorList>
            <person name="Ichikawa N."/>
            <person name="Katano-Makiyama Y."/>
            <person name="Hidaka K."/>
        </authorList>
    </citation>
    <scope>NUCLEOTIDE SEQUENCE [LARGE SCALE GENOMIC DNA]</scope>
    <source>
        <strain evidence="1 2">NBRC 101312</strain>
    </source>
</reference>
<protein>
    <submittedName>
        <fullName evidence="1">Uncharacterized protein</fullName>
    </submittedName>
</protein>
<comment type="caution">
    <text evidence="1">The sequence shown here is derived from an EMBL/GenBank/DDBJ whole genome shotgun (WGS) entry which is preliminary data.</text>
</comment>
<evidence type="ECO:0000313" key="2">
    <source>
        <dbReference type="Proteomes" id="UP001423409"/>
    </source>
</evidence>
<evidence type="ECO:0000313" key="1">
    <source>
        <dbReference type="EMBL" id="GAA5441309.1"/>
    </source>
</evidence>
<accession>A0ABP9UEZ3</accession>